<dbReference type="Proteomes" id="UP000252586">
    <property type="component" value="Unassembled WGS sequence"/>
</dbReference>
<comment type="caution">
    <text evidence="1">The sequence shown here is derived from an EMBL/GenBank/DDBJ whole genome shotgun (WGS) entry which is preliminary data.</text>
</comment>
<dbReference type="Pfam" id="PF03864">
    <property type="entry name" value="Phage_cap_E"/>
    <property type="match status" value="1"/>
</dbReference>
<dbReference type="AlphaFoldDB" id="A0A366DAE6"/>
<sequence>MALFLDGPVPLDATATYTQSIPMPSNLALSGLFPRREFDSDTIDFATITKTNRAARYRNWDGTHWVSARDTGKQDRVRMLPLGATLSMGEYERRQLEFARLGGTLVESLATAVYNDLDNLTEQVYNRIELAWGDVLDDGVLEINENGVHQVLDYGIPTNHMVAPAILWSDVENSTPLDDFVAWGDRWEATTGSMPGQFLTSRKVLRLLQRNKQFINAVHGAAAGRTRVTIPEINDILGGEGLPPLGAEYNSNFDIDGTSVRVLPENKLLFLPDNPAELGFTAWGTPTTALELAANKVELETAAGILGVIEREDGFPYRKHASVDAVGMPVLGDPRKLLISEVIA</sequence>
<dbReference type="STRING" id="1210090.GCA_001613185_01348"/>
<organism evidence="1 2">
    <name type="scientific">Nocardia puris</name>
    <dbReference type="NCBI Taxonomy" id="208602"/>
    <lineage>
        <taxon>Bacteria</taxon>
        <taxon>Bacillati</taxon>
        <taxon>Actinomycetota</taxon>
        <taxon>Actinomycetes</taxon>
        <taxon>Mycobacteriales</taxon>
        <taxon>Nocardiaceae</taxon>
        <taxon>Nocardia</taxon>
    </lineage>
</organism>
<dbReference type="InterPro" id="IPR053738">
    <property type="entry name" value="Lambda_capsid_assembly"/>
</dbReference>
<dbReference type="EMBL" id="QNRE01000012">
    <property type="protein sequence ID" value="RBO87031.1"/>
    <property type="molecule type" value="Genomic_DNA"/>
</dbReference>
<name>A0A366DAE6_9NOCA</name>
<reference evidence="1 2" key="1">
    <citation type="submission" date="2018-06" db="EMBL/GenBank/DDBJ databases">
        <title>Genomic Encyclopedia of Type Strains, Phase IV (KMG-IV): sequencing the most valuable type-strain genomes for metagenomic binning, comparative biology and taxonomic classification.</title>
        <authorList>
            <person name="Goeker M."/>
        </authorList>
    </citation>
    <scope>NUCLEOTIDE SEQUENCE [LARGE SCALE GENOMIC DNA]</scope>
    <source>
        <strain evidence="1 2">DSM 44599</strain>
    </source>
</reference>
<dbReference type="OrthoDB" id="3196427at2"/>
<evidence type="ECO:0000313" key="1">
    <source>
        <dbReference type="EMBL" id="RBO87031.1"/>
    </source>
</evidence>
<evidence type="ECO:0000313" key="2">
    <source>
        <dbReference type="Proteomes" id="UP000252586"/>
    </source>
</evidence>
<keyword evidence="2" id="KW-1185">Reference proteome</keyword>
<dbReference type="Gene3D" id="3.90.1690.10">
    <property type="entry name" value="phage-related protein like domain"/>
    <property type="match status" value="1"/>
</dbReference>
<protein>
    <submittedName>
        <fullName evidence="1">Major capsid protein E</fullName>
    </submittedName>
</protein>
<accession>A0A366DAE6</accession>
<proteinExistence type="predicted"/>
<dbReference type="RefSeq" id="WP_067504984.1">
    <property type="nucleotide sequence ID" value="NZ_QNRE01000012.1"/>
</dbReference>
<gene>
    <name evidence="1" type="ORF">DFR74_112208</name>
</gene>
<dbReference type="InterPro" id="IPR005564">
    <property type="entry name" value="Major_capsid_GpE"/>
</dbReference>